<evidence type="ECO:0000256" key="1">
    <source>
        <dbReference type="ARBA" id="ARBA00023015"/>
    </source>
</evidence>
<dbReference type="Gene3D" id="1.10.10.10">
    <property type="entry name" value="Winged helix-like DNA-binding domain superfamily/Winged helix DNA-binding domain"/>
    <property type="match status" value="1"/>
</dbReference>
<dbReference type="PANTHER" id="PTHR38445">
    <property type="entry name" value="HTH-TYPE TRANSCRIPTIONAL REPRESSOR YTRA"/>
    <property type="match status" value="1"/>
</dbReference>
<protein>
    <submittedName>
        <fullName evidence="5">GntR family transcriptional regulator</fullName>
    </submittedName>
</protein>
<dbReference type="RefSeq" id="WP_018582425.1">
    <property type="nucleotide sequence ID" value="NZ_LDYD01000006.1"/>
</dbReference>
<dbReference type="Pfam" id="PF00392">
    <property type="entry name" value="GntR"/>
    <property type="match status" value="1"/>
</dbReference>
<keyword evidence="6" id="KW-1185">Reference proteome</keyword>
<evidence type="ECO:0000256" key="3">
    <source>
        <dbReference type="ARBA" id="ARBA00023163"/>
    </source>
</evidence>
<dbReference type="InterPro" id="IPR036388">
    <property type="entry name" value="WH-like_DNA-bd_sf"/>
</dbReference>
<keyword evidence="1" id="KW-0805">Transcription regulation</keyword>
<name>A0A376CLD4_9CORY</name>
<dbReference type="AlphaFoldDB" id="A0A376CLD4"/>
<reference evidence="5 6" key="1">
    <citation type="submission" date="2018-06" db="EMBL/GenBank/DDBJ databases">
        <authorList>
            <consortium name="Pathogen Informatics"/>
            <person name="Doyle S."/>
        </authorList>
    </citation>
    <scope>NUCLEOTIDE SEQUENCE [LARGE SCALE GENOMIC DNA]</scope>
    <source>
        <strain evidence="5 6">NCTC11862</strain>
    </source>
</reference>
<dbReference type="GO" id="GO:0003700">
    <property type="term" value="F:DNA-binding transcription factor activity"/>
    <property type="evidence" value="ECO:0007669"/>
    <property type="project" value="InterPro"/>
</dbReference>
<gene>
    <name evidence="5" type="ORF">NCTC11862_01081</name>
</gene>
<feature type="domain" description="HTH gntR-type" evidence="4">
    <location>
        <begin position="14"/>
        <end position="82"/>
    </location>
</feature>
<evidence type="ECO:0000313" key="6">
    <source>
        <dbReference type="Proteomes" id="UP000254467"/>
    </source>
</evidence>
<dbReference type="PANTHER" id="PTHR38445:SF7">
    <property type="entry name" value="GNTR-FAMILY TRANSCRIPTIONAL REGULATOR"/>
    <property type="match status" value="1"/>
</dbReference>
<evidence type="ECO:0000259" key="4">
    <source>
        <dbReference type="PROSITE" id="PS50949"/>
    </source>
</evidence>
<sequence length="119" mass="12554">MLGVLIVIDPNSADTLHDQLVDQLRAAIAQGQVAVGQRLPAARRLADSLDVNVHTVLKAYNQLRDDRLIDMRRGRGAVVVAKPSAAGVARAVADLLAAGKEAGMSLQDLHDALDQGATQ</sequence>
<dbReference type="STRING" id="35756.GCA_001044155_01211"/>
<dbReference type="Proteomes" id="UP000254467">
    <property type="component" value="Unassembled WGS sequence"/>
</dbReference>
<evidence type="ECO:0000313" key="5">
    <source>
        <dbReference type="EMBL" id="STC69296.1"/>
    </source>
</evidence>
<proteinExistence type="predicted"/>
<dbReference type="SMART" id="SM00345">
    <property type="entry name" value="HTH_GNTR"/>
    <property type="match status" value="1"/>
</dbReference>
<dbReference type="PROSITE" id="PS50949">
    <property type="entry name" value="HTH_GNTR"/>
    <property type="match status" value="1"/>
</dbReference>
<dbReference type="SUPFAM" id="SSF46785">
    <property type="entry name" value="Winged helix' DNA-binding domain"/>
    <property type="match status" value="1"/>
</dbReference>
<keyword evidence="3" id="KW-0804">Transcription</keyword>
<accession>A0A376CLD4</accession>
<dbReference type="EMBL" id="UFXQ01000001">
    <property type="protein sequence ID" value="STC69296.1"/>
    <property type="molecule type" value="Genomic_DNA"/>
</dbReference>
<keyword evidence="2" id="KW-0238">DNA-binding</keyword>
<evidence type="ECO:0000256" key="2">
    <source>
        <dbReference type="ARBA" id="ARBA00023125"/>
    </source>
</evidence>
<dbReference type="GO" id="GO:0003677">
    <property type="term" value="F:DNA binding"/>
    <property type="evidence" value="ECO:0007669"/>
    <property type="project" value="UniProtKB-KW"/>
</dbReference>
<organism evidence="5 6">
    <name type="scientific">Corynebacterium pilosum</name>
    <dbReference type="NCBI Taxonomy" id="35756"/>
    <lineage>
        <taxon>Bacteria</taxon>
        <taxon>Bacillati</taxon>
        <taxon>Actinomycetota</taxon>
        <taxon>Actinomycetes</taxon>
        <taxon>Mycobacteriales</taxon>
        <taxon>Corynebacteriaceae</taxon>
        <taxon>Corynebacterium</taxon>
    </lineage>
</organism>
<dbReference type="CDD" id="cd07377">
    <property type="entry name" value="WHTH_GntR"/>
    <property type="match status" value="1"/>
</dbReference>
<dbReference type="InterPro" id="IPR000524">
    <property type="entry name" value="Tscrpt_reg_HTH_GntR"/>
</dbReference>
<dbReference type="InterPro" id="IPR036390">
    <property type="entry name" value="WH_DNA-bd_sf"/>
</dbReference>